<dbReference type="GO" id="GO:0005509">
    <property type="term" value="F:calcium ion binding"/>
    <property type="evidence" value="ECO:0007669"/>
    <property type="project" value="InterPro"/>
</dbReference>
<proteinExistence type="predicted"/>
<dbReference type="Gene3D" id="3.40.390.10">
    <property type="entry name" value="Collagenase (Catalytic Domain)"/>
    <property type="match status" value="1"/>
</dbReference>
<dbReference type="InterPro" id="IPR019026">
    <property type="entry name" value="Peptidase_M64_IgA"/>
</dbReference>
<feature type="compositionally biased region" description="Acidic residues" evidence="1">
    <location>
        <begin position="390"/>
        <end position="416"/>
    </location>
</feature>
<gene>
    <name evidence="3" type="ORF">A8L45_00910</name>
</gene>
<dbReference type="OrthoDB" id="5713052at2"/>
<dbReference type="PROSITE" id="PS00018">
    <property type="entry name" value="EF_HAND_1"/>
    <property type="match status" value="1"/>
</dbReference>
<organism evidence="3 4">
    <name type="scientific">Veronia pacifica</name>
    <dbReference type="NCBI Taxonomy" id="1080227"/>
    <lineage>
        <taxon>Bacteria</taxon>
        <taxon>Pseudomonadati</taxon>
        <taxon>Pseudomonadota</taxon>
        <taxon>Gammaproteobacteria</taxon>
        <taxon>Vibrionales</taxon>
        <taxon>Vibrionaceae</taxon>
        <taxon>Veronia</taxon>
    </lineage>
</organism>
<feature type="signal peptide" evidence="2">
    <location>
        <begin position="1"/>
        <end position="20"/>
    </location>
</feature>
<keyword evidence="4" id="KW-1185">Reference proteome</keyword>
<evidence type="ECO:0000256" key="2">
    <source>
        <dbReference type="SAM" id="SignalP"/>
    </source>
</evidence>
<dbReference type="Pfam" id="PF09471">
    <property type="entry name" value="Peptidase_M64"/>
    <property type="match status" value="1"/>
</dbReference>
<feature type="compositionally biased region" description="Acidic residues" evidence="1">
    <location>
        <begin position="319"/>
        <end position="332"/>
    </location>
</feature>
<sequence>MQKVLLSRVLIFIVSVLFFGCDGSTDVENQPPKEVFNELTVTVVDGYLEDATVWLDINADGMLDTEEPSAVSDEKGIARLSVPSNIDTQRFFLMAHADPEKTIDKDTGERVVHPFMLASPPGHNILSPLTTLMVIHMKQIPTDLLFSENPVDISLKAMLWASEIFGIPTETVMNDFIASEKHVTHYAASMVTMSGLLPRDSITWQKLTDKNSSQTSFEDKAYQVGQAVIQQVGQVDTSNISNFSQIPLIYTVVGDNDQCPEGFVAEATVCVIDTDGDQRSNFIDNDDDGDGVVDTEDMFPLDSTESVDTDLDGIGNNTDQDDDDDGYNDDQDQLPLDPSDFQDTDGDGIGNKADTDDDNDGVPDSDDVFPLDPDESVDTDNDGTGNYRDTDDDDDGVPDTEDAFPLDPQESVDTDQDGMGNNRDTDDDEDGVPDVEDAFPLDTSESMDTDGDKVGDNTDVFPMDPTEWQDSDGDRVGDNADAFPGDIAASVDRNNNGKPDIWNSDCFRDCQQASNLELDWDGIGPATIQGRSDGVGVDLVILGDGFTKEDKQVFKNTVNDVFEHFYNEATIKTHIQGWNIHVIGTESNESGIRSSPTANPVDTFFDSYFGCYNIARLYCVNVSRVQRETNEHFPQWDILLLAGNTKQYGGAGYSKLGTFSLANSAIEIAVHELGHSFAGLADEYTYGRTSPPGTEPSQPNITVNNDPASLKWKYWVSHQSTHPIPNESHRVGHYEGGQYVKEGVWRPTKNSIMRSLGNAFHAVNAEAWALKVYKHGEPVLSFSPEETSQQSPKAHPLEQPVVFKIDTVYDLAKLKVLWFVNDEKVDNDGSLTFSPNLSSSGVYKVEVRVSDDSGLILFDPKNYSRRTLTWFMEATK</sequence>
<accession>A0A1C3ESL6</accession>
<feature type="compositionally biased region" description="Acidic residues" evidence="1">
    <location>
        <begin position="425"/>
        <end position="449"/>
    </location>
</feature>
<keyword evidence="2" id="KW-0732">Signal</keyword>
<evidence type="ECO:0000256" key="1">
    <source>
        <dbReference type="SAM" id="MobiDB-lite"/>
    </source>
</evidence>
<protein>
    <recommendedName>
        <fullName evidence="5">Peptidase M64 N-terminal domain-containing protein</fullName>
    </recommendedName>
</protein>
<dbReference type="InterPro" id="IPR018247">
    <property type="entry name" value="EF_Hand_1_Ca_BS"/>
</dbReference>
<dbReference type="Gene3D" id="4.10.1080.10">
    <property type="entry name" value="TSP type-3 repeat"/>
    <property type="match status" value="2"/>
</dbReference>
<feature type="region of interest" description="Disordered" evidence="1">
    <location>
        <begin position="277"/>
        <end position="474"/>
    </location>
</feature>
<dbReference type="PANTHER" id="PTHR10199:SF100">
    <property type="entry name" value="THROMBOSPONDIN, ISOFORM A"/>
    <property type="match status" value="1"/>
</dbReference>
<feature type="chain" id="PRO_5008673394" description="Peptidase M64 N-terminal domain-containing protein" evidence="2">
    <location>
        <begin position="21"/>
        <end position="876"/>
    </location>
</feature>
<dbReference type="RefSeq" id="WP_068898259.1">
    <property type="nucleotide sequence ID" value="NZ_JBHUIF010000002.1"/>
</dbReference>
<evidence type="ECO:0000313" key="4">
    <source>
        <dbReference type="Proteomes" id="UP000094936"/>
    </source>
</evidence>
<dbReference type="SUPFAM" id="SSF103647">
    <property type="entry name" value="TSP type-3 repeat"/>
    <property type="match status" value="2"/>
</dbReference>
<dbReference type="Proteomes" id="UP000094936">
    <property type="component" value="Unassembled WGS sequence"/>
</dbReference>
<evidence type="ECO:0008006" key="5">
    <source>
        <dbReference type="Google" id="ProtNLM"/>
    </source>
</evidence>
<dbReference type="STRING" id="1080227.A8L45_00910"/>
<evidence type="ECO:0000313" key="3">
    <source>
        <dbReference type="EMBL" id="ODA36196.1"/>
    </source>
</evidence>
<dbReference type="EMBL" id="LYBM01000001">
    <property type="protein sequence ID" value="ODA36196.1"/>
    <property type="molecule type" value="Genomic_DNA"/>
</dbReference>
<name>A0A1C3ESL6_9GAMM</name>
<comment type="caution">
    <text evidence="3">The sequence shown here is derived from an EMBL/GenBank/DDBJ whole genome shotgun (WGS) entry which is preliminary data.</text>
</comment>
<dbReference type="PROSITE" id="PS51257">
    <property type="entry name" value="PROKAR_LIPOPROTEIN"/>
    <property type="match status" value="1"/>
</dbReference>
<dbReference type="InterPro" id="IPR028974">
    <property type="entry name" value="TSP_type-3_rpt"/>
</dbReference>
<feature type="compositionally biased region" description="Acidic residues" evidence="1">
    <location>
        <begin position="355"/>
        <end position="381"/>
    </location>
</feature>
<dbReference type="InterPro" id="IPR024079">
    <property type="entry name" value="MetalloPept_cat_dom_sf"/>
</dbReference>
<dbReference type="PANTHER" id="PTHR10199">
    <property type="entry name" value="THROMBOSPONDIN"/>
    <property type="match status" value="1"/>
</dbReference>
<dbReference type="AlphaFoldDB" id="A0A1C3ESL6"/>
<feature type="compositionally biased region" description="Acidic residues" evidence="1">
    <location>
        <begin position="284"/>
        <end position="311"/>
    </location>
</feature>
<reference evidence="3 4" key="1">
    <citation type="submission" date="2016-05" db="EMBL/GenBank/DDBJ databases">
        <title>Genomic Taxonomy of the Vibrionaceae.</title>
        <authorList>
            <person name="Gomez-Gil B."/>
            <person name="Enciso-Ibarra J."/>
        </authorList>
    </citation>
    <scope>NUCLEOTIDE SEQUENCE [LARGE SCALE GENOMIC DNA]</scope>
    <source>
        <strain evidence="3 4">CAIM 1920</strain>
    </source>
</reference>
<dbReference type="GO" id="GO:0008237">
    <property type="term" value="F:metallopeptidase activity"/>
    <property type="evidence" value="ECO:0007669"/>
    <property type="project" value="InterPro"/>
</dbReference>